<dbReference type="AlphaFoldDB" id="X8E8K4"/>
<proteinExistence type="predicted"/>
<name>X8E8K4_MYCXE</name>
<reference evidence="1" key="1">
    <citation type="submission" date="2014-01" db="EMBL/GenBank/DDBJ databases">
        <authorList>
            <person name="Brown-Elliot B."/>
            <person name="Wallace R."/>
            <person name="Lenaerts A."/>
            <person name="Ordway D."/>
            <person name="DeGroote M.A."/>
            <person name="Parker T."/>
            <person name="Sizemore C."/>
            <person name="Tallon L.J."/>
            <person name="Sadzewicz L.K."/>
            <person name="Sengamalay N."/>
            <person name="Fraser C.M."/>
            <person name="Hine E."/>
            <person name="Shefchek K.A."/>
            <person name="Das S.P."/>
            <person name="Tettelin H."/>
        </authorList>
    </citation>
    <scope>NUCLEOTIDE SEQUENCE [LARGE SCALE GENOMIC DNA]</scope>
    <source>
        <strain evidence="1">4042</strain>
    </source>
</reference>
<organism evidence="1">
    <name type="scientific">Mycobacterium xenopi 4042</name>
    <dbReference type="NCBI Taxonomy" id="1299334"/>
    <lineage>
        <taxon>Bacteria</taxon>
        <taxon>Bacillati</taxon>
        <taxon>Actinomycetota</taxon>
        <taxon>Actinomycetes</taxon>
        <taxon>Mycobacteriales</taxon>
        <taxon>Mycobacteriaceae</taxon>
        <taxon>Mycobacterium</taxon>
    </lineage>
</organism>
<dbReference type="PATRIC" id="fig|1299334.3.peg.565"/>
<comment type="caution">
    <text evidence="1">The sequence shown here is derived from an EMBL/GenBank/DDBJ whole genome shotgun (WGS) entry which is preliminary data.</text>
</comment>
<accession>X8E8K4</accession>
<evidence type="ECO:0000313" key="1">
    <source>
        <dbReference type="EMBL" id="EUA76170.1"/>
    </source>
</evidence>
<sequence>MPRRRPVAHGGWFTTKYPVSLTVDPLPWAQVVTGDPRWER</sequence>
<protein>
    <submittedName>
        <fullName evidence="1">Uncharacterized protein</fullName>
    </submittedName>
</protein>
<dbReference type="EMBL" id="JAOB01000009">
    <property type="protein sequence ID" value="EUA76170.1"/>
    <property type="molecule type" value="Genomic_DNA"/>
</dbReference>
<gene>
    <name evidence="1" type="ORF">I553_10454</name>
</gene>